<dbReference type="AlphaFoldDB" id="A0A0F1AYY5"/>
<evidence type="ECO:0000313" key="2">
    <source>
        <dbReference type="EMBL" id="KJN26140.1"/>
    </source>
</evidence>
<gene>
    <name evidence="2" type="ORF">SS37_13470</name>
</gene>
<comment type="caution">
    <text evidence="2">The sequence shown here is derived from an EMBL/GenBank/DDBJ whole genome shotgun (WGS) entry which is preliminary data.</text>
</comment>
<keyword evidence="1" id="KW-1133">Transmembrane helix</keyword>
<feature type="transmembrane region" description="Helical" evidence="1">
    <location>
        <begin position="5"/>
        <end position="28"/>
    </location>
</feature>
<proteinExistence type="predicted"/>
<protein>
    <submittedName>
        <fullName evidence="2">Uncharacterized protein</fullName>
    </submittedName>
</protein>
<accession>A0A0F1AYY5</accession>
<dbReference type="RefSeq" id="WP_045285844.1">
    <property type="nucleotide sequence ID" value="NZ_JAMGNB010000013.1"/>
</dbReference>
<evidence type="ECO:0000256" key="1">
    <source>
        <dbReference type="SAM" id="Phobius"/>
    </source>
</evidence>
<dbReference type="Proteomes" id="UP000033352">
    <property type="component" value="Unassembled WGS sequence"/>
</dbReference>
<reference evidence="2 3" key="1">
    <citation type="submission" date="2015-03" db="EMBL/GenBank/DDBJ databases">
        <authorList>
            <person name="McCorrison J."/>
            <person name="Sanka R."/>
            <person name="Adams M."/>
            <person name="Brinkac L."/>
            <person name="Nierman W."/>
            <person name="Sutton G."/>
            <person name="Nelson K."/>
            <person name="Kiedrowski L."/>
            <person name="Guerrero D."/>
            <person name="Bonomo R."/>
        </authorList>
    </citation>
    <scope>NUCLEOTIDE SEQUENCE [LARGE SCALE GENOMIC DNA]</scope>
    <source>
        <strain evidence="2 3">35699</strain>
    </source>
</reference>
<dbReference type="PATRIC" id="fig|1619248.3.peg.1905"/>
<sequence length="142" mass="16443">MIRKLFKWSVLVLITVVILCWLFVYFIASGINEATTYTENDFFNYHSLTDKDIEKAPRISNDYYFESHPGDGYAPSNTIIFRGVTGVEPLRAYLTKLGYTRQRGGSREAEIWTKPEQMNSDLFYLRYDAATSEAELTKELNN</sequence>
<organism evidence="2 3">
    <name type="scientific">Enterobacter sichuanensis</name>
    <dbReference type="NCBI Taxonomy" id="2071710"/>
    <lineage>
        <taxon>Bacteria</taxon>
        <taxon>Pseudomonadati</taxon>
        <taxon>Pseudomonadota</taxon>
        <taxon>Gammaproteobacteria</taxon>
        <taxon>Enterobacterales</taxon>
        <taxon>Enterobacteriaceae</taxon>
        <taxon>Enterobacter</taxon>
        <taxon>Enterobacter cloacae complex</taxon>
    </lineage>
</organism>
<dbReference type="EMBL" id="JZYX01000026">
    <property type="protein sequence ID" value="KJN26140.1"/>
    <property type="molecule type" value="Genomic_DNA"/>
</dbReference>
<keyword evidence="1" id="KW-0472">Membrane</keyword>
<name>A0A0F1AYY5_9ENTR</name>
<keyword evidence="1" id="KW-0812">Transmembrane</keyword>
<evidence type="ECO:0000313" key="3">
    <source>
        <dbReference type="Proteomes" id="UP000033352"/>
    </source>
</evidence>